<name>A0A4U5WND1_STRLS</name>
<keyword evidence="4 6" id="KW-1133">Transmembrane helix</keyword>
<keyword evidence="2" id="KW-1003">Cell membrane</keyword>
<dbReference type="AlphaFoldDB" id="A0A4U5WND1"/>
<comment type="subcellular location">
    <subcellularLocation>
        <location evidence="1">Cell membrane</location>
        <topology evidence="1">Multi-pass membrane protein</topology>
    </subcellularLocation>
</comment>
<dbReference type="RefSeq" id="WP_137309527.1">
    <property type="nucleotide sequence ID" value="NZ_SZNQ01000001.1"/>
</dbReference>
<dbReference type="PRINTS" id="PR01988">
    <property type="entry name" value="EXPORTERBACE"/>
</dbReference>
<evidence type="ECO:0000256" key="4">
    <source>
        <dbReference type="ARBA" id="ARBA00022989"/>
    </source>
</evidence>
<feature type="transmembrane region" description="Helical" evidence="6">
    <location>
        <begin position="299"/>
        <end position="318"/>
    </location>
</feature>
<feature type="transmembrane region" description="Helical" evidence="6">
    <location>
        <begin position="324"/>
        <end position="347"/>
    </location>
</feature>
<sequence>MTSSREYATKPPEDTPAISHNAGNLTRYLAAHGTSLLGDQIYFIALAWAAKDAAGPSGVGTALAAASLPRAVLMLLGGVISDRYGARKVMLGSNIARTILIGLSCLWAITQTPSLTALCIIAVAFGSVDGVFYPASSAMPALLIDSSKIPQANGLRQAAQQGALLLGGPLGGVALATGGLKAALIANGSALIISIACLLLTHTKEEAAGEVSTTKLSVLQQMTEGLRYTARNPLILHTILIITIAGFGFAGPANVGLPLLADNQGWNASGYGILTGALGAGALIGALAISAVKRIPRPGTTAMMMLIIQALCMAAAAITPHLALSAVLMAITGIGLSVASAITMSLVQLNTDIDHLGRVMSVMTLGMVGLVPLAYIICGWLVSATGVTTTFVVFALMEIGAAAIGVALPAVRSASFRGVS</sequence>
<dbReference type="InterPro" id="IPR036259">
    <property type="entry name" value="MFS_trans_sf"/>
</dbReference>
<evidence type="ECO:0000256" key="3">
    <source>
        <dbReference type="ARBA" id="ARBA00022692"/>
    </source>
</evidence>
<proteinExistence type="predicted"/>
<feature type="transmembrane region" description="Helical" evidence="6">
    <location>
        <begin position="388"/>
        <end position="411"/>
    </location>
</feature>
<protein>
    <submittedName>
        <fullName evidence="7">MFS transporter</fullName>
    </submittedName>
</protein>
<dbReference type="PANTHER" id="PTHR23513:SF17">
    <property type="entry name" value="MEMBRANE PROTEIN"/>
    <property type="match status" value="1"/>
</dbReference>
<keyword evidence="3 6" id="KW-0812">Transmembrane</keyword>
<keyword evidence="8" id="KW-1185">Reference proteome</keyword>
<dbReference type="Pfam" id="PF07690">
    <property type="entry name" value="MFS_1"/>
    <property type="match status" value="1"/>
</dbReference>
<evidence type="ECO:0000256" key="5">
    <source>
        <dbReference type="ARBA" id="ARBA00023136"/>
    </source>
</evidence>
<evidence type="ECO:0000256" key="6">
    <source>
        <dbReference type="SAM" id="Phobius"/>
    </source>
</evidence>
<dbReference type="GO" id="GO:0022857">
    <property type="term" value="F:transmembrane transporter activity"/>
    <property type="evidence" value="ECO:0007669"/>
    <property type="project" value="InterPro"/>
</dbReference>
<dbReference type="PANTHER" id="PTHR23513">
    <property type="entry name" value="INTEGRAL MEMBRANE EFFLUX PROTEIN-RELATED"/>
    <property type="match status" value="1"/>
</dbReference>
<evidence type="ECO:0000313" key="8">
    <source>
        <dbReference type="Proteomes" id="UP000305929"/>
    </source>
</evidence>
<dbReference type="OrthoDB" id="3613552at2"/>
<keyword evidence="5 6" id="KW-0472">Membrane</keyword>
<comment type="caution">
    <text evidence="7">The sequence shown here is derived from an EMBL/GenBank/DDBJ whole genome shotgun (WGS) entry which is preliminary data.</text>
</comment>
<reference evidence="7 8" key="1">
    <citation type="submission" date="2019-04" db="EMBL/GenBank/DDBJ databases">
        <title>Streptomyces lasaliensis sp. nov., an Actinomycete isolated from soil which produces the polyether antibiotic lasalocid.</title>
        <authorList>
            <person name="Erwin G."/>
            <person name="Haber C."/>
        </authorList>
    </citation>
    <scope>NUCLEOTIDE SEQUENCE [LARGE SCALE GENOMIC DNA]</scope>
    <source>
        <strain evidence="7 8">X-537</strain>
    </source>
</reference>
<dbReference type="Proteomes" id="UP000305929">
    <property type="component" value="Unassembled WGS sequence"/>
</dbReference>
<evidence type="ECO:0000313" key="7">
    <source>
        <dbReference type="EMBL" id="TKT03687.1"/>
    </source>
</evidence>
<evidence type="ECO:0000256" key="2">
    <source>
        <dbReference type="ARBA" id="ARBA00022475"/>
    </source>
</evidence>
<dbReference type="CDD" id="cd06173">
    <property type="entry name" value="MFS_MefA_like"/>
    <property type="match status" value="1"/>
</dbReference>
<evidence type="ECO:0000256" key="1">
    <source>
        <dbReference type="ARBA" id="ARBA00004651"/>
    </source>
</evidence>
<dbReference type="EMBL" id="SZNQ01000001">
    <property type="protein sequence ID" value="TKT03687.1"/>
    <property type="molecule type" value="Genomic_DNA"/>
</dbReference>
<feature type="transmembrane region" description="Helical" evidence="6">
    <location>
        <begin position="271"/>
        <end position="292"/>
    </location>
</feature>
<dbReference type="Gene3D" id="1.20.1250.20">
    <property type="entry name" value="MFS general substrate transporter like domains"/>
    <property type="match status" value="1"/>
</dbReference>
<accession>A0A4U5WND1</accession>
<dbReference type="GO" id="GO:0005886">
    <property type="term" value="C:plasma membrane"/>
    <property type="evidence" value="ECO:0007669"/>
    <property type="project" value="UniProtKB-SubCell"/>
</dbReference>
<dbReference type="SUPFAM" id="SSF103473">
    <property type="entry name" value="MFS general substrate transporter"/>
    <property type="match status" value="1"/>
</dbReference>
<dbReference type="InterPro" id="IPR011701">
    <property type="entry name" value="MFS"/>
</dbReference>
<feature type="transmembrane region" description="Helical" evidence="6">
    <location>
        <begin position="234"/>
        <end position="251"/>
    </location>
</feature>
<dbReference type="InterPro" id="IPR022324">
    <property type="entry name" value="Bacilysin_exporter_BacE_put"/>
</dbReference>
<gene>
    <name evidence="7" type="ORF">E4U91_28945</name>
</gene>
<feature type="transmembrane region" description="Helical" evidence="6">
    <location>
        <begin position="359"/>
        <end position="382"/>
    </location>
</feature>
<organism evidence="7 8">
    <name type="scientific">Streptomyces lasalocidi</name>
    <name type="common">Streptomyces lasaliensis</name>
    <dbReference type="NCBI Taxonomy" id="324833"/>
    <lineage>
        <taxon>Bacteria</taxon>
        <taxon>Bacillati</taxon>
        <taxon>Actinomycetota</taxon>
        <taxon>Actinomycetes</taxon>
        <taxon>Kitasatosporales</taxon>
        <taxon>Streptomycetaceae</taxon>
        <taxon>Streptomyces</taxon>
    </lineage>
</organism>